<dbReference type="InterPro" id="IPR036873">
    <property type="entry name" value="Rhodanese-like_dom_sf"/>
</dbReference>
<dbReference type="PANTHER" id="PTHR44086:SF10">
    <property type="entry name" value="THIOSULFATE SULFURTRANSFERASE_RHODANESE-LIKE DOMAIN-CONTAINING PROTEIN 3"/>
    <property type="match status" value="1"/>
</dbReference>
<keyword evidence="2" id="KW-0808">Transferase</keyword>
<dbReference type="Pfam" id="PF00581">
    <property type="entry name" value="Rhodanese"/>
    <property type="match status" value="1"/>
</dbReference>
<evidence type="ECO:0000313" key="2">
    <source>
        <dbReference type="EMBL" id="CAA9359637.1"/>
    </source>
</evidence>
<dbReference type="AlphaFoldDB" id="A0A6J4MN16"/>
<evidence type="ECO:0000259" key="1">
    <source>
        <dbReference type="PROSITE" id="PS50206"/>
    </source>
</evidence>
<dbReference type="Gene3D" id="3.40.250.10">
    <property type="entry name" value="Rhodanese-like domain"/>
    <property type="match status" value="1"/>
</dbReference>
<protein>
    <submittedName>
        <fullName evidence="2">Rhodanese-related sulfurtransferase, 1 domain</fullName>
    </submittedName>
</protein>
<proteinExistence type="predicted"/>
<organism evidence="2">
    <name type="scientific">uncultured Nocardioidaceae bacterium</name>
    <dbReference type="NCBI Taxonomy" id="253824"/>
    <lineage>
        <taxon>Bacteria</taxon>
        <taxon>Bacillati</taxon>
        <taxon>Actinomycetota</taxon>
        <taxon>Actinomycetes</taxon>
        <taxon>Propionibacteriales</taxon>
        <taxon>Nocardioidaceae</taxon>
        <taxon>environmental samples</taxon>
    </lineage>
</organism>
<reference evidence="2" key="1">
    <citation type="submission" date="2020-02" db="EMBL/GenBank/DDBJ databases">
        <authorList>
            <person name="Meier V. D."/>
        </authorList>
    </citation>
    <scope>NUCLEOTIDE SEQUENCE</scope>
    <source>
        <strain evidence="2">AVDCRST_MAG36</strain>
    </source>
</reference>
<dbReference type="EMBL" id="CADCUH010000166">
    <property type="protein sequence ID" value="CAA9359637.1"/>
    <property type="molecule type" value="Genomic_DNA"/>
</dbReference>
<dbReference type="InterPro" id="IPR001763">
    <property type="entry name" value="Rhodanese-like_dom"/>
</dbReference>
<dbReference type="GO" id="GO:0004792">
    <property type="term" value="F:thiosulfate-cyanide sulfurtransferase activity"/>
    <property type="evidence" value="ECO:0007669"/>
    <property type="project" value="TreeGrafter"/>
</dbReference>
<dbReference type="PROSITE" id="PS50206">
    <property type="entry name" value="RHODANESE_3"/>
    <property type="match status" value="1"/>
</dbReference>
<feature type="domain" description="Rhodanese" evidence="1">
    <location>
        <begin position="30"/>
        <end position="124"/>
    </location>
</feature>
<dbReference type="SMART" id="SM00450">
    <property type="entry name" value="RHOD"/>
    <property type="match status" value="1"/>
</dbReference>
<accession>A0A6J4MN16</accession>
<gene>
    <name evidence="2" type="ORF">AVDCRST_MAG36-2531</name>
</gene>
<dbReference type="PANTHER" id="PTHR44086">
    <property type="entry name" value="THIOSULFATE SULFURTRANSFERASE RDL2, MITOCHONDRIAL-RELATED"/>
    <property type="match status" value="1"/>
</dbReference>
<name>A0A6J4MN16_9ACTN</name>
<sequence>MPDDSAVARMLAEVQAGLDRVAPEDLAAVQDAGALVVDTRPVEQRDRDGELPGALVVGRNVLEWRLDPTSPDRLPDADDPERRIVLVCDEGYSSSLAAHTLRQLGLVNATDLVGGFRAWRALTSRGGGAPVAAVAVKRPARLHEV</sequence>
<dbReference type="SUPFAM" id="SSF52821">
    <property type="entry name" value="Rhodanese/Cell cycle control phosphatase"/>
    <property type="match status" value="1"/>
</dbReference>